<feature type="compositionally biased region" description="Basic and acidic residues" evidence="1">
    <location>
        <begin position="320"/>
        <end position="333"/>
    </location>
</feature>
<evidence type="ECO:0000313" key="3">
    <source>
        <dbReference type="Proteomes" id="UP000663193"/>
    </source>
</evidence>
<evidence type="ECO:0000313" key="2">
    <source>
        <dbReference type="EMBL" id="QRC95756.1"/>
    </source>
</evidence>
<feature type="compositionally biased region" description="Acidic residues" evidence="1">
    <location>
        <begin position="277"/>
        <end position="293"/>
    </location>
</feature>
<feature type="compositionally biased region" description="Basic and acidic residues" evidence="1">
    <location>
        <begin position="197"/>
        <end position="213"/>
    </location>
</feature>
<accession>A0A7U2EZ42</accession>
<feature type="compositionally biased region" description="Basic and acidic residues" evidence="1">
    <location>
        <begin position="231"/>
        <end position="252"/>
    </location>
</feature>
<gene>
    <name evidence="2" type="ORF">JI435_432660</name>
</gene>
<organism evidence="2 3">
    <name type="scientific">Phaeosphaeria nodorum (strain SN15 / ATCC MYA-4574 / FGSC 10173)</name>
    <name type="common">Glume blotch fungus</name>
    <name type="synonym">Parastagonospora nodorum</name>
    <dbReference type="NCBI Taxonomy" id="321614"/>
    <lineage>
        <taxon>Eukaryota</taxon>
        <taxon>Fungi</taxon>
        <taxon>Dikarya</taxon>
        <taxon>Ascomycota</taxon>
        <taxon>Pezizomycotina</taxon>
        <taxon>Dothideomycetes</taxon>
        <taxon>Pleosporomycetidae</taxon>
        <taxon>Pleosporales</taxon>
        <taxon>Pleosporineae</taxon>
        <taxon>Phaeosphaeriaceae</taxon>
        <taxon>Parastagonospora</taxon>
    </lineage>
</organism>
<sequence>MEVAGVVAAGVTFGALTLKLSQSLFKSAKKIKYARRELMNQNRRRQRRAINSRMQDATPVLQEQRMRIGVSAIIPESKLLFTFDEVVEKYAKEIWKQRQTDTVLNAHPRQQSTRVDSFQPTNSTTSSSFASKFFSCSPPIEIASPATSTEKFDKALSRCVKCTGVCVCSEVDSHPVILTRPSSPDSAPSPHSTGFEHPSHRFDRSWQQPEKKNAAYQSSKSTCSPSDGDPCESRQAIREPAKPDPKMERVMTETEDLLAGVEADRFNNLKPGKIPNDEEYESDYADEEDAASEDEARPSPFQPVAGVQGRFPRNWRNRHERSESPDDHWHRKL</sequence>
<keyword evidence="3" id="KW-1185">Reference proteome</keyword>
<feature type="region of interest" description="Disordered" evidence="1">
    <location>
        <begin position="178"/>
        <end position="333"/>
    </location>
</feature>
<dbReference type="Proteomes" id="UP000663193">
    <property type="component" value="Chromosome 5"/>
</dbReference>
<name>A0A7U2EZ42_PHANO</name>
<dbReference type="OrthoDB" id="3801417at2759"/>
<protein>
    <submittedName>
        <fullName evidence="2">Uncharacterized protein</fullName>
    </submittedName>
</protein>
<dbReference type="EMBL" id="CP069027">
    <property type="protein sequence ID" value="QRC95756.1"/>
    <property type="molecule type" value="Genomic_DNA"/>
</dbReference>
<dbReference type="VEuPathDB" id="FungiDB:JI435_432660"/>
<evidence type="ECO:0000256" key="1">
    <source>
        <dbReference type="SAM" id="MobiDB-lite"/>
    </source>
</evidence>
<proteinExistence type="predicted"/>
<reference evidence="3" key="1">
    <citation type="journal article" date="2021" name="BMC Genomics">
        <title>Chromosome-level genome assembly and manually-curated proteome of model necrotroph Parastagonospora nodorum Sn15 reveals a genome-wide trove of candidate effector homologs, and redundancy of virulence-related functions within an accessory chromosome.</title>
        <authorList>
            <person name="Bertazzoni S."/>
            <person name="Jones D.A.B."/>
            <person name="Phan H.T."/>
            <person name="Tan K.-C."/>
            <person name="Hane J.K."/>
        </authorList>
    </citation>
    <scope>NUCLEOTIDE SEQUENCE [LARGE SCALE GENOMIC DNA]</scope>
    <source>
        <strain evidence="3">SN15 / ATCC MYA-4574 / FGSC 10173)</strain>
    </source>
</reference>
<feature type="compositionally biased region" description="Low complexity" evidence="1">
    <location>
        <begin position="181"/>
        <end position="192"/>
    </location>
</feature>
<feature type="compositionally biased region" description="Polar residues" evidence="1">
    <location>
        <begin position="215"/>
        <end position="225"/>
    </location>
</feature>
<dbReference type="AlphaFoldDB" id="A0A7U2EZ42"/>